<feature type="region of interest" description="Disordered" evidence="1">
    <location>
        <begin position="447"/>
        <end position="481"/>
    </location>
</feature>
<feature type="compositionally biased region" description="Low complexity" evidence="1">
    <location>
        <begin position="448"/>
        <end position="458"/>
    </location>
</feature>
<accession>A0A3R7LZ55</accession>
<feature type="compositionally biased region" description="Polar residues" evidence="1">
    <location>
        <begin position="288"/>
        <end position="305"/>
    </location>
</feature>
<protein>
    <submittedName>
        <fullName evidence="2">Uncharacterized protein</fullName>
    </submittedName>
</protein>
<comment type="caution">
    <text evidence="2">The sequence shown here is derived from an EMBL/GenBank/DDBJ whole genome shotgun (WGS) entry which is preliminary data.</text>
</comment>
<reference evidence="2 3" key="2">
    <citation type="submission" date="2019-01" db="EMBL/GenBank/DDBJ databases">
        <title>The decoding of complex shrimp genome reveals the adaptation for benthos swimmer, frequently molting mechanism and breeding impact on genome.</title>
        <authorList>
            <person name="Sun Y."/>
            <person name="Gao Y."/>
            <person name="Yu Y."/>
        </authorList>
    </citation>
    <scope>NUCLEOTIDE SEQUENCE [LARGE SCALE GENOMIC DNA]</scope>
    <source>
        <tissue evidence="2">Muscle</tissue>
    </source>
</reference>
<proteinExistence type="predicted"/>
<feature type="region of interest" description="Disordered" evidence="1">
    <location>
        <begin position="278"/>
        <end position="305"/>
    </location>
</feature>
<sequence length="481" mass="51458">MGSKAVSSHSFPRLAGQEAHNAQSSFDLHLFSGPGAQVVGGATGGMFQNVTGFSHELRQLPASAEELRQLSSARQFITSSGELRQLTSSSAELRQLTASSGELRQLTSASGEFRQLTSSSGELRQLASTLNSYPPLLFPGELQKMVSTGDLRPLLSAENITHLTLSGGEFRLVPVSGGSWHLISKSPSGLPPTPAASTKYPALPDTKAHPLATPSQVEAIPASWGSVQLQTCNVQLQQPLSMPTSDVGPLPALDSAMALSTTGAAPAGLAVQIANTQRQLHRPDHIRTSQPNPTHAQTQSPGNEVTRLTESAFKQDPQARLGNLQPSQSVLELEPPPLFNENLQAQSEACVEAHSPPSFMQIQPPPSFREPHLAYFEEHVPLLNSSEEHQYPQRSFDPTQVQLYTSETVHLDPSSGTAQVISANSESFQQPPGLQAAQRPIADEFRKFFSSMSQSSKSTPVPESIQSHSPSPAAKTPSLSD</sequence>
<evidence type="ECO:0000313" key="3">
    <source>
        <dbReference type="Proteomes" id="UP000283509"/>
    </source>
</evidence>
<dbReference type="EMBL" id="QCYY01003530">
    <property type="protein sequence ID" value="ROT62881.1"/>
    <property type="molecule type" value="Genomic_DNA"/>
</dbReference>
<keyword evidence="3" id="KW-1185">Reference proteome</keyword>
<reference evidence="2 3" key="1">
    <citation type="submission" date="2018-04" db="EMBL/GenBank/DDBJ databases">
        <authorList>
            <person name="Zhang X."/>
            <person name="Yuan J."/>
            <person name="Li F."/>
            <person name="Xiang J."/>
        </authorList>
    </citation>
    <scope>NUCLEOTIDE SEQUENCE [LARGE SCALE GENOMIC DNA]</scope>
    <source>
        <tissue evidence="2">Muscle</tissue>
    </source>
</reference>
<dbReference type="Proteomes" id="UP000283509">
    <property type="component" value="Unassembled WGS sequence"/>
</dbReference>
<organism evidence="2 3">
    <name type="scientific">Penaeus vannamei</name>
    <name type="common">Whiteleg shrimp</name>
    <name type="synonym">Litopenaeus vannamei</name>
    <dbReference type="NCBI Taxonomy" id="6689"/>
    <lineage>
        <taxon>Eukaryota</taxon>
        <taxon>Metazoa</taxon>
        <taxon>Ecdysozoa</taxon>
        <taxon>Arthropoda</taxon>
        <taxon>Crustacea</taxon>
        <taxon>Multicrustacea</taxon>
        <taxon>Malacostraca</taxon>
        <taxon>Eumalacostraca</taxon>
        <taxon>Eucarida</taxon>
        <taxon>Decapoda</taxon>
        <taxon>Dendrobranchiata</taxon>
        <taxon>Penaeoidea</taxon>
        <taxon>Penaeidae</taxon>
        <taxon>Penaeus</taxon>
    </lineage>
</organism>
<feature type="compositionally biased region" description="Polar residues" evidence="1">
    <location>
        <begin position="459"/>
        <end position="470"/>
    </location>
</feature>
<evidence type="ECO:0000256" key="1">
    <source>
        <dbReference type="SAM" id="MobiDB-lite"/>
    </source>
</evidence>
<name>A0A3R7LZ55_PENVA</name>
<dbReference type="AlphaFoldDB" id="A0A3R7LZ55"/>
<evidence type="ECO:0000313" key="2">
    <source>
        <dbReference type="EMBL" id="ROT62881.1"/>
    </source>
</evidence>
<dbReference type="OrthoDB" id="10039395at2759"/>
<gene>
    <name evidence="2" type="ORF">C7M84_019249</name>
</gene>